<evidence type="ECO:0000313" key="2">
    <source>
        <dbReference type="EMBL" id="QIE56879.1"/>
    </source>
</evidence>
<dbReference type="Proteomes" id="UP000503336">
    <property type="component" value="Chromosome"/>
</dbReference>
<evidence type="ECO:0000313" key="3">
    <source>
        <dbReference type="Proteomes" id="UP000503336"/>
    </source>
</evidence>
<keyword evidence="1" id="KW-1133">Transmembrane helix</keyword>
<gene>
    <name evidence="2" type="ORF">G5B40_16405</name>
</gene>
<feature type="transmembrane region" description="Helical" evidence="1">
    <location>
        <begin position="15"/>
        <end position="33"/>
    </location>
</feature>
<dbReference type="RefSeq" id="WP_165100777.1">
    <property type="nucleotide sequence ID" value="NZ_CP049056.1"/>
</dbReference>
<keyword evidence="1" id="KW-0812">Transmembrane</keyword>
<proteinExistence type="predicted"/>
<accession>A0A7L5C4M8</accession>
<name>A0A7L5C4M8_9RHOB</name>
<feature type="transmembrane region" description="Helical" evidence="1">
    <location>
        <begin position="40"/>
        <end position="57"/>
    </location>
</feature>
<protein>
    <submittedName>
        <fullName evidence="2">Uncharacterized protein</fullName>
    </submittedName>
</protein>
<dbReference type="EMBL" id="CP049056">
    <property type="protein sequence ID" value="QIE56879.1"/>
    <property type="molecule type" value="Genomic_DNA"/>
</dbReference>
<keyword evidence="3" id="KW-1185">Reference proteome</keyword>
<sequence>MKNESAHLEWLRRNAPGIAGIASIAAFVAVRLAGRAISDALLVAGIMLVFATFLIKLRQWFGVRIAAAVVGTLSFLLFLALHYDWV</sequence>
<organism evidence="2 3">
    <name type="scientific">Pikeienuella piscinae</name>
    <dbReference type="NCBI Taxonomy" id="2748098"/>
    <lineage>
        <taxon>Bacteria</taxon>
        <taxon>Pseudomonadati</taxon>
        <taxon>Pseudomonadota</taxon>
        <taxon>Alphaproteobacteria</taxon>
        <taxon>Rhodobacterales</taxon>
        <taxon>Paracoccaceae</taxon>
        <taxon>Pikeienuella</taxon>
    </lineage>
</organism>
<reference evidence="2 3" key="1">
    <citation type="submission" date="2020-02" db="EMBL/GenBank/DDBJ databases">
        <title>complete genome sequence of Rhodobacteraceae bacterium.</title>
        <authorList>
            <person name="Park J."/>
            <person name="Kim Y.-S."/>
            <person name="Kim K.-H."/>
        </authorList>
    </citation>
    <scope>NUCLEOTIDE SEQUENCE [LARGE SCALE GENOMIC DNA]</scope>
    <source>
        <strain evidence="2 3">RR4-56</strain>
    </source>
</reference>
<dbReference type="AlphaFoldDB" id="A0A7L5C4M8"/>
<evidence type="ECO:0000256" key="1">
    <source>
        <dbReference type="SAM" id="Phobius"/>
    </source>
</evidence>
<dbReference type="KEGG" id="hdh:G5B40_16405"/>
<feature type="transmembrane region" description="Helical" evidence="1">
    <location>
        <begin position="63"/>
        <end position="83"/>
    </location>
</feature>
<keyword evidence="1" id="KW-0472">Membrane</keyword>